<evidence type="ECO:0008006" key="3">
    <source>
        <dbReference type="Google" id="ProtNLM"/>
    </source>
</evidence>
<organism evidence="1 2">
    <name type="scientific">Mytilus edulis</name>
    <name type="common">Blue mussel</name>
    <dbReference type="NCBI Taxonomy" id="6550"/>
    <lineage>
        <taxon>Eukaryota</taxon>
        <taxon>Metazoa</taxon>
        <taxon>Spiralia</taxon>
        <taxon>Lophotrochozoa</taxon>
        <taxon>Mollusca</taxon>
        <taxon>Bivalvia</taxon>
        <taxon>Autobranchia</taxon>
        <taxon>Pteriomorphia</taxon>
        <taxon>Mytilida</taxon>
        <taxon>Mytiloidea</taxon>
        <taxon>Mytilidae</taxon>
        <taxon>Mytilinae</taxon>
        <taxon>Mytilus</taxon>
    </lineage>
</organism>
<dbReference type="SUPFAM" id="SSF48726">
    <property type="entry name" value="Immunoglobulin"/>
    <property type="match status" value="1"/>
</dbReference>
<dbReference type="AlphaFoldDB" id="A0A8S3VHD3"/>
<accession>A0A8S3VHD3</accession>
<dbReference type="InterPro" id="IPR013783">
    <property type="entry name" value="Ig-like_fold"/>
</dbReference>
<evidence type="ECO:0000313" key="1">
    <source>
        <dbReference type="EMBL" id="CAG2254512.1"/>
    </source>
</evidence>
<dbReference type="EMBL" id="CAJPWZ010003246">
    <property type="protein sequence ID" value="CAG2254512.1"/>
    <property type="molecule type" value="Genomic_DNA"/>
</dbReference>
<sequence>MEYKPIPIIVNELVRLTCQNSKPIDSIYIWSKIRSNGEKEIIALNNIPKNNTKDKYSFRLSNDRKVMELSIARFGMTDFCKYICEIKYRKGSLELTSKSKYLSFPHQLQPKFNLKGTTLEVTLDLDEVYPLPTATFITKKQSMKLEIKRKEKFGNFYTLKMYGNTTITDCQQNEDHQYSIEIELNGKKELHKNQ</sequence>
<keyword evidence="2" id="KW-1185">Reference proteome</keyword>
<name>A0A8S3VHD3_MYTED</name>
<dbReference type="Gene3D" id="2.60.40.10">
    <property type="entry name" value="Immunoglobulins"/>
    <property type="match status" value="1"/>
</dbReference>
<gene>
    <name evidence="1" type="ORF">MEDL_65965</name>
</gene>
<evidence type="ECO:0000313" key="2">
    <source>
        <dbReference type="Proteomes" id="UP000683360"/>
    </source>
</evidence>
<comment type="caution">
    <text evidence="1">The sequence shown here is derived from an EMBL/GenBank/DDBJ whole genome shotgun (WGS) entry which is preliminary data.</text>
</comment>
<reference evidence="1" key="1">
    <citation type="submission" date="2021-03" db="EMBL/GenBank/DDBJ databases">
        <authorList>
            <person name="Bekaert M."/>
        </authorList>
    </citation>
    <scope>NUCLEOTIDE SEQUENCE</scope>
</reference>
<dbReference type="Proteomes" id="UP000683360">
    <property type="component" value="Unassembled WGS sequence"/>
</dbReference>
<protein>
    <recommendedName>
        <fullName evidence="3">Ig-like domain-containing protein</fullName>
    </recommendedName>
</protein>
<proteinExistence type="predicted"/>
<dbReference type="InterPro" id="IPR036179">
    <property type="entry name" value="Ig-like_dom_sf"/>
</dbReference>